<comment type="caution">
    <text evidence="5">The sequence shown here is derived from an EMBL/GenBank/DDBJ whole genome shotgun (WGS) entry which is preliminary data.</text>
</comment>
<dbReference type="AlphaFoldDB" id="A0A917RL23"/>
<evidence type="ECO:0000259" key="4">
    <source>
        <dbReference type="PROSITE" id="PS50949"/>
    </source>
</evidence>
<feature type="domain" description="HTH gntR-type" evidence="4">
    <location>
        <begin position="10"/>
        <end position="80"/>
    </location>
</feature>
<dbReference type="SUPFAM" id="SSF48008">
    <property type="entry name" value="GntR ligand-binding domain-like"/>
    <property type="match status" value="1"/>
</dbReference>
<dbReference type="PRINTS" id="PR00035">
    <property type="entry name" value="HTHGNTR"/>
</dbReference>
<proteinExistence type="predicted"/>
<dbReference type="PANTHER" id="PTHR43537:SF5">
    <property type="entry name" value="UXU OPERON TRANSCRIPTIONAL REGULATOR"/>
    <property type="match status" value="1"/>
</dbReference>
<protein>
    <submittedName>
        <fullName evidence="5">GntR family transcriptional regulator</fullName>
    </submittedName>
</protein>
<dbReference type="InterPro" id="IPR036390">
    <property type="entry name" value="WH_DNA-bd_sf"/>
</dbReference>
<dbReference type="Pfam" id="PF07729">
    <property type="entry name" value="FCD"/>
    <property type="match status" value="1"/>
</dbReference>
<dbReference type="EMBL" id="BMMH01000005">
    <property type="protein sequence ID" value="GGL12857.1"/>
    <property type="molecule type" value="Genomic_DNA"/>
</dbReference>
<dbReference type="RefSeq" id="WP_062997694.1">
    <property type="nucleotide sequence ID" value="NZ_BMMH01000005.1"/>
</dbReference>
<dbReference type="GO" id="GO:0003677">
    <property type="term" value="F:DNA binding"/>
    <property type="evidence" value="ECO:0007669"/>
    <property type="project" value="UniProtKB-KW"/>
</dbReference>
<dbReference type="Gene3D" id="1.10.10.10">
    <property type="entry name" value="Winged helix-like DNA-binding domain superfamily/Winged helix DNA-binding domain"/>
    <property type="match status" value="1"/>
</dbReference>
<evidence type="ECO:0000313" key="6">
    <source>
        <dbReference type="Proteomes" id="UP000638263"/>
    </source>
</evidence>
<sequence>MLNSTVVRVPKAGEMIAAHLRRQIVTGELREGDALMSESELMEQFGVSRPTLREAFRILESEQIIQIRRGARGGARVLLPDIDVAARYAGTLLQYRKTTLADVHEARVQLEAAAVAILARKRSAADLRRLDAMVAEGERVLDDPVAFGRLYDLEFHRLLMELAGNQTMIVLLDILYSIIAGQVEKFVHENRGDPGVESTASTAHRAHVKLVQLIRDKNPDKAVAFWRSHLTQVKEFMMKSPEESVLDVLQ</sequence>
<evidence type="ECO:0000256" key="2">
    <source>
        <dbReference type="ARBA" id="ARBA00023125"/>
    </source>
</evidence>
<dbReference type="Proteomes" id="UP000638263">
    <property type="component" value="Unassembled WGS sequence"/>
</dbReference>
<dbReference type="Gene3D" id="1.20.120.530">
    <property type="entry name" value="GntR ligand-binding domain-like"/>
    <property type="match status" value="1"/>
</dbReference>
<evidence type="ECO:0000256" key="1">
    <source>
        <dbReference type="ARBA" id="ARBA00023015"/>
    </source>
</evidence>
<keyword evidence="3" id="KW-0804">Transcription</keyword>
<dbReference type="SMART" id="SM00895">
    <property type="entry name" value="FCD"/>
    <property type="match status" value="1"/>
</dbReference>
<dbReference type="SUPFAM" id="SSF46785">
    <property type="entry name" value="Winged helix' DNA-binding domain"/>
    <property type="match status" value="1"/>
</dbReference>
<dbReference type="Pfam" id="PF00392">
    <property type="entry name" value="GntR"/>
    <property type="match status" value="1"/>
</dbReference>
<dbReference type="CDD" id="cd07377">
    <property type="entry name" value="WHTH_GntR"/>
    <property type="match status" value="1"/>
</dbReference>
<dbReference type="InterPro" id="IPR011711">
    <property type="entry name" value="GntR_C"/>
</dbReference>
<dbReference type="InterPro" id="IPR000524">
    <property type="entry name" value="Tscrpt_reg_HTH_GntR"/>
</dbReference>
<keyword evidence="1" id="KW-0805">Transcription regulation</keyword>
<dbReference type="PROSITE" id="PS50949">
    <property type="entry name" value="HTH_GNTR"/>
    <property type="match status" value="1"/>
</dbReference>
<dbReference type="SMART" id="SM00345">
    <property type="entry name" value="HTH_GNTR"/>
    <property type="match status" value="1"/>
</dbReference>
<dbReference type="InterPro" id="IPR008920">
    <property type="entry name" value="TF_FadR/GntR_C"/>
</dbReference>
<name>A0A917RL23_9NOCA</name>
<dbReference type="PANTHER" id="PTHR43537">
    <property type="entry name" value="TRANSCRIPTIONAL REGULATOR, GNTR FAMILY"/>
    <property type="match status" value="1"/>
</dbReference>
<accession>A0A917RL23</accession>
<dbReference type="GO" id="GO:0003700">
    <property type="term" value="F:DNA-binding transcription factor activity"/>
    <property type="evidence" value="ECO:0007669"/>
    <property type="project" value="InterPro"/>
</dbReference>
<evidence type="ECO:0000313" key="5">
    <source>
        <dbReference type="EMBL" id="GGL12857.1"/>
    </source>
</evidence>
<reference evidence="5" key="1">
    <citation type="journal article" date="2014" name="Int. J. Syst. Evol. Microbiol.">
        <title>Complete genome sequence of Corynebacterium casei LMG S-19264T (=DSM 44701T), isolated from a smear-ripened cheese.</title>
        <authorList>
            <consortium name="US DOE Joint Genome Institute (JGI-PGF)"/>
            <person name="Walter F."/>
            <person name="Albersmeier A."/>
            <person name="Kalinowski J."/>
            <person name="Ruckert C."/>
        </authorList>
    </citation>
    <scope>NUCLEOTIDE SEQUENCE</scope>
    <source>
        <strain evidence="5">CGMCC 4.3508</strain>
    </source>
</reference>
<evidence type="ECO:0000256" key="3">
    <source>
        <dbReference type="ARBA" id="ARBA00023163"/>
    </source>
</evidence>
<keyword evidence="2" id="KW-0238">DNA-binding</keyword>
<keyword evidence="6" id="KW-1185">Reference proteome</keyword>
<organism evidence="5 6">
    <name type="scientific">Nocardia jinanensis</name>
    <dbReference type="NCBI Taxonomy" id="382504"/>
    <lineage>
        <taxon>Bacteria</taxon>
        <taxon>Bacillati</taxon>
        <taxon>Actinomycetota</taxon>
        <taxon>Actinomycetes</taxon>
        <taxon>Mycobacteriales</taxon>
        <taxon>Nocardiaceae</taxon>
        <taxon>Nocardia</taxon>
    </lineage>
</organism>
<reference evidence="5" key="2">
    <citation type="submission" date="2020-09" db="EMBL/GenBank/DDBJ databases">
        <authorList>
            <person name="Sun Q."/>
            <person name="Zhou Y."/>
        </authorList>
    </citation>
    <scope>NUCLEOTIDE SEQUENCE</scope>
    <source>
        <strain evidence="5">CGMCC 4.3508</strain>
    </source>
</reference>
<gene>
    <name evidence="5" type="ORF">GCM10011588_29120</name>
</gene>
<dbReference type="InterPro" id="IPR036388">
    <property type="entry name" value="WH-like_DNA-bd_sf"/>
</dbReference>